<keyword evidence="1" id="KW-0175">Coiled coil</keyword>
<feature type="region of interest" description="Disordered" evidence="2">
    <location>
        <begin position="121"/>
        <end position="183"/>
    </location>
</feature>
<evidence type="ECO:0000313" key="4">
    <source>
        <dbReference type="Proteomes" id="UP000186594"/>
    </source>
</evidence>
<feature type="compositionally biased region" description="Low complexity" evidence="2">
    <location>
        <begin position="233"/>
        <end position="244"/>
    </location>
</feature>
<evidence type="ECO:0000256" key="1">
    <source>
        <dbReference type="SAM" id="Coils"/>
    </source>
</evidence>
<feature type="compositionally biased region" description="Polar residues" evidence="2">
    <location>
        <begin position="124"/>
        <end position="147"/>
    </location>
</feature>
<comment type="caution">
    <text evidence="3">The sequence shown here is derived from an EMBL/GenBank/DDBJ whole genome shotgun (WGS) entry which is preliminary data.</text>
</comment>
<protein>
    <submittedName>
        <fullName evidence="3">Uncharacterized protein</fullName>
    </submittedName>
</protein>
<feature type="compositionally biased region" description="Polar residues" evidence="2">
    <location>
        <begin position="155"/>
        <end position="177"/>
    </location>
</feature>
<feature type="compositionally biased region" description="Polar residues" evidence="2">
    <location>
        <begin position="201"/>
        <end position="213"/>
    </location>
</feature>
<evidence type="ECO:0000256" key="2">
    <source>
        <dbReference type="SAM" id="MobiDB-lite"/>
    </source>
</evidence>
<name>A0A1U7LJF6_NEOID</name>
<reference evidence="3 4" key="1">
    <citation type="submission" date="2016-04" db="EMBL/GenBank/DDBJ databases">
        <title>Evolutionary innovation and constraint leading to complex multicellularity in the Ascomycota.</title>
        <authorList>
            <person name="Cisse O."/>
            <person name="Nguyen A."/>
            <person name="Hewitt D.A."/>
            <person name="Jedd G."/>
            <person name="Stajich J.E."/>
        </authorList>
    </citation>
    <scope>NUCLEOTIDE SEQUENCE [LARGE SCALE GENOMIC DNA]</scope>
    <source>
        <strain evidence="3 4">DAH-3</strain>
    </source>
</reference>
<accession>A0A1U7LJF6</accession>
<proteinExistence type="predicted"/>
<organism evidence="3 4">
    <name type="scientific">Neolecta irregularis (strain DAH-3)</name>
    <dbReference type="NCBI Taxonomy" id="1198029"/>
    <lineage>
        <taxon>Eukaryota</taxon>
        <taxon>Fungi</taxon>
        <taxon>Dikarya</taxon>
        <taxon>Ascomycota</taxon>
        <taxon>Taphrinomycotina</taxon>
        <taxon>Neolectales</taxon>
        <taxon>Neolectaceae</taxon>
        <taxon>Neolecta</taxon>
    </lineage>
</organism>
<gene>
    <name evidence="3" type="ORF">NEOLI_002556</name>
</gene>
<feature type="compositionally biased region" description="Polar residues" evidence="2">
    <location>
        <begin position="246"/>
        <end position="256"/>
    </location>
</feature>
<evidence type="ECO:0000313" key="3">
    <source>
        <dbReference type="EMBL" id="OLL22682.1"/>
    </source>
</evidence>
<sequence length="340" mass="37423">MMNGNLSLESSELTGEELRSYSAAFERALESCDAEGRSSEIVPLSKVLNILRRLDLNLEELTELINAVEHTDGLDRAGFYALFRLAGHVSQGELVDTSLIHIQAPVPAALLFHGSPRSKLRTVNPISTSNPPQRHRSLTSPTPNNNTEIERARSLSHNPSNKNPFRRFTTQSPSPHETPNKIDHDTFVKMVTARISNAIQPSFATESVKQQGKSTSRSSSTRRRPPTPPIRSPQPVIIPSVIPPASRNQISQSPGRSQAPVPPHNRHRSSEKVAVSNSQLPISIPFSKRTSTAAPLPPPRRSPYLDTSAISPASDLAAQLADLQKDVDNYRTRYKSPERV</sequence>
<dbReference type="EMBL" id="LXFE01002958">
    <property type="protein sequence ID" value="OLL22682.1"/>
    <property type="molecule type" value="Genomic_DNA"/>
</dbReference>
<feature type="region of interest" description="Disordered" evidence="2">
    <location>
        <begin position="201"/>
        <end position="308"/>
    </location>
</feature>
<dbReference type="Proteomes" id="UP000186594">
    <property type="component" value="Unassembled WGS sequence"/>
</dbReference>
<dbReference type="AlphaFoldDB" id="A0A1U7LJF6"/>
<feature type="coiled-coil region" evidence="1">
    <location>
        <begin position="44"/>
        <end position="71"/>
    </location>
</feature>
<keyword evidence="4" id="KW-1185">Reference proteome</keyword>